<evidence type="ECO:0000313" key="2">
    <source>
        <dbReference type="EMBL" id="MBX68335.1"/>
    </source>
</evidence>
<accession>A0A2P2QN39</accession>
<keyword evidence="1" id="KW-0732">Signal</keyword>
<feature type="signal peptide" evidence="1">
    <location>
        <begin position="1"/>
        <end position="19"/>
    </location>
</feature>
<protein>
    <submittedName>
        <fullName evidence="2">Uncharacterized protein</fullName>
    </submittedName>
</protein>
<reference evidence="2" key="1">
    <citation type="submission" date="2018-02" db="EMBL/GenBank/DDBJ databases">
        <title>Rhizophora mucronata_Transcriptome.</title>
        <authorList>
            <person name="Meera S.P."/>
            <person name="Sreeshan A."/>
            <person name="Augustine A."/>
        </authorList>
    </citation>
    <scope>NUCLEOTIDE SEQUENCE</scope>
    <source>
        <tissue evidence="2">Leaf</tissue>
    </source>
</reference>
<sequence length="39" mass="4410">MSLIFLWVVILLSGHICSAAISQLLNLFFSQPQETNYVI</sequence>
<proteinExistence type="predicted"/>
<dbReference type="EMBL" id="GGEC01087851">
    <property type="protein sequence ID" value="MBX68335.1"/>
    <property type="molecule type" value="Transcribed_RNA"/>
</dbReference>
<feature type="chain" id="PRO_5015198191" evidence="1">
    <location>
        <begin position="20"/>
        <end position="39"/>
    </location>
</feature>
<evidence type="ECO:0000256" key="1">
    <source>
        <dbReference type="SAM" id="SignalP"/>
    </source>
</evidence>
<dbReference type="AlphaFoldDB" id="A0A2P2QN39"/>
<name>A0A2P2QN39_RHIMU</name>
<organism evidence="2">
    <name type="scientific">Rhizophora mucronata</name>
    <name type="common">Asiatic mangrove</name>
    <dbReference type="NCBI Taxonomy" id="61149"/>
    <lineage>
        <taxon>Eukaryota</taxon>
        <taxon>Viridiplantae</taxon>
        <taxon>Streptophyta</taxon>
        <taxon>Embryophyta</taxon>
        <taxon>Tracheophyta</taxon>
        <taxon>Spermatophyta</taxon>
        <taxon>Magnoliopsida</taxon>
        <taxon>eudicotyledons</taxon>
        <taxon>Gunneridae</taxon>
        <taxon>Pentapetalae</taxon>
        <taxon>rosids</taxon>
        <taxon>fabids</taxon>
        <taxon>Malpighiales</taxon>
        <taxon>Rhizophoraceae</taxon>
        <taxon>Rhizophora</taxon>
    </lineage>
</organism>